<dbReference type="PANTHER" id="PTHR30329">
    <property type="entry name" value="STATOR ELEMENT OF FLAGELLAR MOTOR COMPLEX"/>
    <property type="match status" value="1"/>
</dbReference>
<dbReference type="InterPro" id="IPR006664">
    <property type="entry name" value="OMP_bac"/>
</dbReference>
<keyword evidence="2 4" id="KW-0472">Membrane</keyword>
<proteinExistence type="predicted"/>
<feature type="domain" description="OmpA-like" evidence="7">
    <location>
        <begin position="106"/>
        <end position="221"/>
    </location>
</feature>
<comment type="subcellular location">
    <subcellularLocation>
        <location evidence="1">Cell outer membrane</location>
    </subcellularLocation>
</comment>
<dbReference type="InterPro" id="IPR036737">
    <property type="entry name" value="OmpA-like_sf"/>
</dbReference>
<name>A0ABT5WV11_9SPHN</name>
<dbReference type="CDD" id="cd07185">
    <property type="entry name" value="OmpA_C-like"/>
    <property type="match status" value="1"/>
</dbReference>
<feature type="chain" id="PRO_5046036733" evidence="6">
    <location>
        <begin position="20"/>
        <end position="221"/>
    </location>
</feature>
<keyword evidence="6" id="KW-0732">Signal</keyword>
<dbReference type="Gene3D" id="3.30.1330.60">
    <property type="entry name" value="OmpA-like domain"/>
    <property type="match status" value="1"/>
</dbReference>
<evidence type="ECO:0000256" key="1">
    <source>
        <dbReference type="ARBA" id="ARBA00004442"/>
    </source>
</evidence>
<dbReference type="EMBL" id="JARESE010000062">
    <property type="protein sequence ID" value="MDE8653706.1"/>
    <property type="molecule type" value="Genomic_DNA"/>
</dbReference>
<accession>A0ABT5WV11</accession>
<organism evidence="8 9">
    <name type="scientific">Novosphingobium album</name>
    <name type="common">ex Liu et al. 2023</name>
    <dbReference type="NCBI Taxonomy" id="3031130"/>
    <lineage>
        <taxon>Bacteria</taxon>
        <taxon>Pseudomonadati</taxon>
        <taxon>Pseudomonadota</taxon>
        <taxon>Alphaproteobacteria</taxon>
        <taxon>Sphingomonadales</taxon>
        <taxon>Sphingomonadaceae</taxon>
        <taxon>Novosphingobium</taxon>
    </lineage>
</organism>
<dbReference type="InterPro" id="IPR050330">
    <property type="entry name" value="Bact_OuterMem_StrucFunc"/>
</dbReference>
<evidence type="ECO:0000313" key="8">
    <source>
        <dbReference type="EMBL" id="MDE8653706.1"/>
    </source>
</evidence>
<feature type="signal peptide" evidence="6">
    <location>
        <begin position="1"/>
        <end position="19"/>
    </location>
</feature>
<protein>
    <submittedName>
        <fullName evidence="8">OmpA family protein</fullName>
    </submittedName>
</protein>
<dbReference type="RefSeq" id="WP_275229791.1">
    <property type="nucleotide sequence ID" value="NZ_JARESE010000062.1"/>
</dbReference>
<dbReference type="Proteomes" id="UP001216253">
    <property type="component" value="Unassembled WGS sequence"/>
</dbReference>
<evidence type="ECO:0000313" key="9">
    <source>
        <dbReference type="Proteomes" id="UP001216253"/>
    </source>
</evidence>
<evidence type="ECO:0000256" key="4">
    <source>
        <dbReference type="PROSITE-ProRule" id="PRU00473"/>
    </source>
</evidence>
<dbReference type="PRINTS" id="PR01021">
    <property type="entry name" value="OMPADOMAIN"/>
</dbReference>
<comment type="caution">
    <text evidence="8">The sequence shown here is derived from an EMBL/GenBank/DDBJ whole genome shotgun (WGS) entry which is preliminary data.</text>
</comment>
<gene>
    <name evidence="8" type="ORF">PYV00_18575</name>
</gene>
<evidence type="ECO:0000256" key="2">
    <source>
        <dbReference type="ARBA" id="ARBA00023136"/>
    </source>
</evidence>
<dbReference type="Pfam" id="PF00691">
    <property type="entry name" value="OmpA"/>
    <property type="match status" value="1"/>
</dbReference>
<reference evidence="8 9" key="1">
    <citation type="submission" date="2023-03" db="EMBL/GenBank/DDBJ databases">
        <title>NovoSphingobium album sp. nov. isolated from polycyclic aromatic hydrocarbons- and heavy-metal polluted soil.</title>
        <authorList>
            <person name="Liu Z."/>
            <person name="Wang K."/>
        </authorList>
    </citation>
    <scope>NUCLEOTIDE SEQUENCE [LARGE SCALE GENOMIC DNA]</scope>
    <source>
        <strain evidence="8 9">H3SJ31-1</strain>
    </source>
</reference>
<dbReference type="SUPFAM" id="SSF103088">
    <property type="entry name" value="OmpA-like"/>
    <property type="match status" value="1"/>
</dbReference>
<evidence type="ECO:0000256" key="3">
    <source>
        <dbReference type="ARBA" id="ARBA00023237"/>
    </source>
</evidence>
<evidence type="ECO:0000256" key="6">
    <source>
        <dbReference type="SAM" id="SignalP"/>
    </source>
</evidence>
<sequence length="221" mass="23507">MALRIVFAALMMVPASALAQITDSQTAGADDRLADQISCELTDGCAVAESLADEVTPPTRSWSISRVGGESGSAAARPRQTYSASAVQPVRRVSQAMTPASVQRTIQEGPRRSSLGINFALNSAELTERGRRQADALFKALSSPQLAGRHFLVGGHTDASGDAEANLQLSRMRSQALVEYLIGKGLPRASFRARGYGEEQLLPGANPTSALNRRVEITKLD</sequence>
<evidence type="ECO:0000259" key="7">
    <source>
        <dbReference type="PROSITE" id="PS51123"/>
    </source>
</evidence>
<dbReference type="InterPro" id="IPR006665">
    <property type="entry name" value="OmpA-like"/>
</dbReference>
<evidence type="ECO:0000256" key="5">
    <source>
        <dbReference type="SAM" id="MobiDB-lite"/>
    </source>
</evidence>
<keyword evidence="9" id="KW-1185">Reference proteome</keyword>
<feature type="region of interest" description="Disordered" evidence="5">
    <location>
        <begin position="59"/>
        <end position="90"/>
    </location>
</feature>
<keyword evidence="3" id="KW-0998">Cell outer membrane</keyword>
<dbReference type="PANTHER" id="PTHR30329:SF21">
    <property type="entry name" value="LIPOPROTEIN YIAD-RELATED"/>
    <property type="match status" value="1"/>
</dbReference>
<dbReference type="PROSITE" id="PS51123">
    <property type="entry name" value="OMPA_2"/>
    <property type="match status" value="1"/>
</dbReference>